<accession>A0A975F255</accession>
<dbReference type="CDD" id="cd13138">
    <property type="entry name" value="MATE_yoeA_like"/>
    <property type="match status" value="1"/>
</dbReference>
<evidence type="ECO:0000256" key="6">
    <source>
        <dbReference type="ARBA" id="ARBA00023136"/>
    </source>
</evidence>
<dbReference type="Proteomes" id="UP000671995">
    <property type="component" value="Chromosome"/>
</dbReference>
<organism evidence="8 9">
    <name type="scientific">Treponema parvum</name>
    <dbReference type="NCBI Taxonomy" id="138851"/>
    <lineage>
        <taxon>Bacteria</taxon>
        <taxon>Pseudomonadati</taxon>
        <taxon>Spirochaetota</taxon>
        <taxon>Spirochaetia</taxon>
        <taxon>Spirochaetales</taxon>
        <taxon>Treponemataceae</taxon>
        <taxon>Treponema</taxon>
    </lineage>
</organism>
<keyword evidence="5 7" id="KW-1133">Transmembrane helix</keyword>
<evidence type="ECO:0000313" key="9">
    <source>
        <dbReference type="Proteomes" id="UP000671995"/>
    </source>
</evidence>
<dbReference type="PANTHER" id="PTHR43549:SF3">
    <property type="entry name" value="MULTIDRUG RESISTANCE PROTEIN YPNP-RELATED"/>
    <property type="match status" value="1"/>
</dbReference>
<evidence type="ECO:0000256" key="4">
    <source>
        <dbReference type="ARBA" id="ARBA00022692"/>
    </source>
</evidence>
<proteinExistence type="predicted"/>
<dbReference type="AlphaFoldDB" id="A0A975F255"/>
<feature type="transmembrane region" description="Helical" evidence="7">
    <location>
        <begin position="194"/>
        <end position="212"/>
    </location>
</feature>
<protein>
    <submittedName>
        <fullName evidence="8">MATE family efflux transporter</fullName>
    </submittedName>
</protein>
<feature type="transmembrane region" description="Helical" evidence="7">
    <location>
        <begin position="355"/>
        <end position="374"/>
    </location>
</feature>
<evidence type="ECO:0000256" key="2">
    <source>
        <dbReference type="ARBA" id="ARBA00022448"/>
    </source>
</evidence>
<keyword evidence="4 7" id="KW-0812">Transmembrane</keyword>
<dbReference type="NCBIfam" id="TIGR00797">
    <property type="entry name" value="matE"/>
    <property type="match status" value="1"/>
</dbReference>
<dbReference type="RefSeq" id="WP_210117426.1">
    <property type="nucleotide sequence ID" value="NZ_CP054257.1"/>
</dbReference>
<evidence type="ECO:0000256" key="5">
    <source>
        <dbReference type="ARBA" id="ARBA00022989"/>
    </source>
</evidence>
<feature type="transmembrane region" description="Helical" evidence="7">
    <location>
        <begin position="318"/>
        <end position="335"/>
    </location>
</feature>
<keyword evidence="2" id="KW-0813">Transport</keyword>
<dbReference type="GO" id="GO:0042910">
    <property type="term" value="F:xenobiotic transmembrane transporter activity"/>
    <property type="evidence" value="ECO:0007669"/>
    <property type="project" value="InterPro"/>
</dbReference>
<name>A0A975F255_9SPIR</name>
<feature type="transmembrane region" description="Helical" evidence="7">
    <location>
        <begin position="134"/>
        <end position="155"/>
    </location>
</feature>
<dbReference type="EMBL" id="CP054257">
    <property type="protein sequence ID" value="QTQ12714.1"/>
    <property type="molecule type" value="Genomic_DNA"/>
</dbReference>
<dbReference type="InterPro" id="IPR002528">
    <property type="entry name" value="MATE_fam"/>
</dbReference>
<gene>
    <name evidence="8" type="ORF">HRI96_11210</name>
</gene>
<feature type="transmembrane region" description="Helical" evidence="7">
    <location>
        <begin position="386"/>
        <end position="410"/>
    </location>
</feature>
<dbReference type="PANTHER" id="PTHR43549">
    <property type="entry name" value="MULTIDRUG RESISTANCE PROTEIN YPNP-RELATED"/>
    <property type="match status" value="1"/>
</dbReference>
<feature type="transmembrane region" description="Helical" evidence="7">
    <location>
        <begin position="167"/>
        <end position="188"/>
    </location>
</feature>
<comment type="subcellular location">
    <subcellularLocation>
        <location evidence="1">Cell membrane</location>
        <topology evidence="1">Multi-pass membrane protein</topology>
    </subcellularLocation>
</comment>
<feature type="transmembrane region" description="Helical" evidence="7">
    <location>
        <begin position="97"/>
        <end position="122"/>
    </location>
</feature>
<feature type="transmembrane region" description="Helical" evidence="7">
    <location>
        <begin position="57"/>
        <end position="77"/>
    </location>
</feature>
<dbReference type="InterPro" id="IPR048279">
    <property type="entry name" value="MdtK-like"/>
</dbReference>
<feature type="transmembrane region" description="Helical" evidence="7">
    <location>
        <begin position="6"/>
        <end position="26"/>
    </location>
</feature>
<feature type="transmembrane region" description="Helical" evidence="7">
    <location>
        <begin position="416"/>
        <end position="437"/>
    </location>
</feature>
<dbReference type="GO" id="GO:0015297">
    <property type="term" value="F:antiporter activity"/>
    <property type="evidence" value="ECO:0007669"/>
    <property type="project" value="InterPro"/>
</dbReference>
<evidence type="ECO:0000313" key="8">
    <source>
        <dbReference type="EMBL" id="QTQ12714.1"/>
    </source>
</evidence>
<sequence>MTKDLTQGSPLSLILGFSVPALLGYLFQQFYNLVDIVIVGKFLGIDALAAVGSTGSVNFLIIGFVTGLCSGLSIPIAQKFGAKDYRTMRQFVANAGYLSVIFSFFMTAVTVIFCRPLLILMLTPHNILDRAANYILIIFYGIPFVFLYNVVSGIIRAMGDSKTPVYFLLFSSVINIGLDLFFICLLHTDVEGASLATVISQAAAGVVCLLYMKKKFKILNMTKDDRRIRTHHFTTLCGTGVPMGLQYSITAVGTVVLQAAVNTLGSGAVAAITAGSRIGAFFCTPFDALGTTMATYAGQNTGAGKLDRLKTGMYSSNALGFAYSVLAFLVMLFFGKELTMLFLNKAKVSILEQSQLFLIVNSASYILLTMVNVIRFTIQGMGFSKFAIYAGVLEMFARSFIGIVFVPIFGFAGACFASPAAWLFADFFLVPAFYVCLNKLRLWEEKHDVRRRKTPDPKASRK</sequence>
<dbReference type="PIRSF" id="PIRSF006603">
    <property type="entry name" value="DinF"/>
    <property type="match status" value="1"/>
</dbReference>
<keyword evidence="3" id="KW-1003">Cell membrane</keyword>
<dbReference type="GO" id="GO:0005886">
    <property type="term" value="C:plasma membrane"/>
    <property type="evidence" value="ECO:0007669"/>
    <property type="project" value="UniProtKB-SubCell"/>
</dbReference>
<evidence type="ECO:0000256" key="3">
    <source>
        <dbReference type="ARBA" id="ARBA00022475"/>
    </source>
</evidence>
<reference evidence="8" key="1">
    <citation type="submission" date="2020-05" db="EMBL/GenBank/DDBJ databases">
        <authorList>
            <person name="Zeng H."/>
            <person name="Chan Y.K."/>
            <person name="Watt R.M."/>
        </authorList>
    </citation>
    <scope>NUCLEOTIDE SEQUENCE</scope>
    <source>
        <strain evidence="8">ATCC 700773</strain>
    </source>
</reference>
<keyword evidence="6 7" id="KW-0472">Membrane</keyword>
<evidence type="ECO:0000256" key="7">
    <source>
        <dbReference type="SAM" id="Phobius"/>
    </source>
</evidence>
<dbReference type="InterPro" id="IPR052031">
    <property type="entry name" value="Membrane_Transporter-Flippase"/>
</dbReference>
<dbReference type="Pfam" id="PF01554">
    <property type="entry name" value="MatE"/>
    <property type="match status" value="2"/>
</dbReference>
<evidence type="ECO:0000256" key="1">
    <source>
        <dbReference type="ARBA" id="ARBA00004651"/>
    </source>
</evidence>
<reference evidence="8" key="2">
    <citation type="journal article" date="2021" name="Microbiol. Resour. Announc.">
        <title>Complete Genome Sequences of Three Human Oral Treponema parvum Isolates.</title>
        <authorList>
            <person name="Zeng H."/>
            <person name="Watt R.M."/>
        </authorList>
    </citation>
    <scope>NUCLEOTIDE SEQUENCE</scope>
    <source>
        <strain evidence="8">ATCC 700773</strain>
    </source>
</reference>